<feature type="domain" description="Imelysin-like" evidence="3">
    <location>
        <begin position="37"/>
        <end position="340"/>
    </location>
</feature>
<dbReference type="CDD" id="cd14659">
    <property type="entry name" value="Imelysin-like_IPPA"/>
    <property type="match status" value="1"/>
</dbReference>
<accession>A0A7W4Z6H0</accession>
<dbReference type="InterPro" id="IPR018976">
    <property type="entry name" value="Imelysin-like"/>
</dbReference>
<comment type="subcellular location">
    <subcellularLocation>
        <location evidence="1">Cell envelope</location>
    </subcellularLocation>
</comment>
<name>A0A7W4Z6H0_9GAMM</name>
<comment type="caution">
    <text evidence="4">The sequence shown here is derived from an EMBL/GenBank/DDBJ whole genome shotgun (WGS) entry which is preliminary data.</text>
</comment>
<keyword evidence="5" id="KW-1185">Reference proteome</keyword>
<keyword evidence="2" id="KW-0732">Signal</keyword>
<dbReference type="EMBL" id="JACHWY010000003">
    <property type="protein sequence ID" value="MBB3048258.1"/>
    <property type="molecule type" value="Genomic_DNA"/>
</dbReference>
<dbReference type="GO" id="GO:0030313">
    <property type="term" value="C:cell envelope"/>
    <property type="evidence" value="ECO:0007669"/>
    <property type="project" value="UniProtKB-SubCell"/>
</dbReference>
<gene>
    <name evidence="4" type="ORF">FHR99_002532</name>
</gene>
<dbReference type="Pfam" id="PF09375">
    <property type="entry name" value="Peptidase_M75"/>
    <property type="match status" value="1"/>
</dbReference>
<evidence type="ECO:0000256" key="1">
    <source>
        <dbReference type="ARBA" id="ARBA00004196"/>
    </source>
</evidence>
<reference evidence="4 5" key="1">
    <citation type="submission" date="2020-08" db="EMBL/GenBank/DDBJ databases">
        <title>Genomic Encyclopedia of Type Strains, Phase III (KMG-III): the genomes of soil and plant-associated and newly described type strains.</title>
        <authorList>
            <person name="Whitman W."/>
        </authorList>
    </citation>
    <scope>NUCLEOTIDE SEQUENCE [LARGE SCALE GENOMIC DNA]</scope>
    <source>
        <strain evidence="4 5">CECT 8654</strain>
    </source>
</reference>
<dbReference type="Proteomes" id="UP000537130">
    <property type="component" value="Unassembled WGS sequence"/>
</dbReference>
<evidence type="ECO:0000313" key="5">
    <source>
        <dbReference type="Proteomes" id="UP000537130"/>
    </source>
</evidence>
<proteinExistence type="predicted"/>
<sequence length="362" mass="39451">MTHTFSRVSLSLAFCFLAACGKAPEQQLLDATGSEAILPLHEKFLAESLSLSQNTSAFCAQNSRSAEDLAALRDRWVAAMNGWEGIQSIQFGPVTDDNQAWKVQFWPDRKNLIARKTEQFVIGDEAITLPALQDSSVVIQGLSAMEYLLYDKPAAKLIGPDGQGYCDHLNAAASNLQQVADFLHEGWHPSGKNYLGTWQSPGPDNLDYPDENAAIGALIETIVYGLERIKRDKLQRPLGLEGGQANTFLLEWWRSQQSREAILINLHSLQLLYSAGNGAGLNELLQARGATELSDTVTTQFDRAISAIASLEGSLEQNHAKAANAESLETLYATLTDLLAAFKREIPSTLGITLGFNANDGD</sequence>
<evidence type="ECO:0000259" key="3">
    <source>
        <dbReference type="Pfam" id="PF09375"/>
    </source>
</evidence>
<dbReference type="PROSITE" id="PS51257">
    <property type="entry name" value="PROKAR_LIPOPROTEIN"/>
    <property type="match status" value="1"/>
</dbReference>
<dbReference type="AlphaFoldDB" id="A0A7W4Z6H0"/>
<evidence type="ECO:0000313" key="4">
    <source>
        <dbReference type="EMBL" id="MBB3048258.1"/>
    </source>
</evidence>
<protein>
    <recommendedName>
        <fullName evidence="3">Imelysin-like domain-containing protein</fullName>
    </recommendedName>
</protein>
<organism evidence="4 5">
    <name type="scientific">Litorivivens lipolytica</name>
    <dbReference type="NCBI Taxonomy" id="1524264"/>
    <lineage>
        <taxon>Bacteria</taxon>
        <taxon>Pseudomonadati</taxon>
        <taxon>Pseudomonadota</taxon>
        <taxon>Gammaproteobacteria</taxon>
        <taxon>Litorivivens</taxon>
    </lineage>
</organism>
<dbReference type="InterPro" id="IPR038352">
    <property type="entry name" value="Imelysin_sf"/>
</dbReference>
<dbReference type="InterPro" id="IPR034984">
    <property type="entry name" value="Imelysin-like_IPPA"/>
</dbReference>
<evidence type="ECO:0000256" key="2">
    <source>
        <dbReference type="ARBA" id="ARBA00022729"/>
    </source>
</evidence>
<dbReference type="RefSeq" id="WP_183411051.1">
    <property type="nucleotide sequence ID" value="NZ_JACHWY010000003.1"/>
</dbReference>
<dbReference type="Gene3D" id="1.20.1420.20">
    <property type="entry name" value="M75 peptidase, HXXE motif"/>
    <property type="match status" value="1"/>
</dbReference>